<name>T0PZK4_SAPDV</name>
<reference evidence="1 2" key="1">
    <citation type="submission" date="2012-04" db="EMBL/GenBank/DDBJ databases">
        <title>The Genome Sequence of Saprolegnia declina VS20.</title>
        <authorList>
            <consortium name="The Broad Institute Genome Sequencing Platform"/>
            <person name="Russ C."/>
            <person name="Nusbaum C."/>
            <person name="Tyler B."/>
            <person name="van West P."/>
            <person name="Dieguez-Uribeondo J."/>
            <person name="de Bruijn I."/>
            <person name="Tripathy S."/>
            <person name="Jiang R."/>
            <person name="Young S.K."/>
            <person name="Zeng Q."/>
            <person name="Gargeya S."/>
            <person name="Fitzgerald M."/>
            <person name="Haas B."/>
            <person name="Abouelleil A."/>
            <person name="Alvarado L."/>
            <person name="Arachchi H.M."/>
            <person name="Berlin A."/>
            <person name="Chapman S.B."/>
            <person name="Goldberg J."/>
            <person name="Griggs A."/>
            <person name="Gujja S."/>
            <person name="Hansen M."/>
            <person name="Howarth C."/>
            <person name="Imamovic A."/>
            <person name="Larimer J."/>
            <person name="McCowen C."/>
            <person name="Montmayeur A."/>
            <person name="Murphy C."/>
            <person name="Neiman D."/>
            <person name="Pearson M."/>
            <person name="Priest M."/>
            <person name="Roberts A."/>
            <person name="Saif S."/>
            <person name="Shea T."/>
            <person name="Sisk P."/>
            <person name="Sykes S."/>
            <person name="Wortman J."/>
            <person name="Nusbaum C."/>
            <person name="Birren B."/>
        </authorList>
    </citation>
    <scope>NUCLEOTIDE SEQUENCE [LARGE SCALE GENOMIC DNA]</scope>
    <source>
        <strain evidence="1 2">VS20</strain>
    </source>
</reference>
<dbReference type="RefSeq" id="XP_008620094.1">
    <property type="nucleotide sequence ID" value="XM_008621872.1"/>
</dbReference>
<accession>T0PZK4</accession>
<gene>
    <name evidence="1" type="ORF">SDRG_15693</name>
</gene>
<dbReference type="VEuPathDB" id="FungiDB:SDRG_15693"/>
<protein>
    <submittedName>
        <fullName evidence="1">Uncharacterized protein</fullName>
    </submittedName>
</protein>
<evidence type="ECO:0000313" key="1">
    <source>
        <dbReference type="EMBL" id="EQC26515.1"/>
    </source>
</evidence>
<dbReference type="GeneID" id="19956420"/>
<sequence>MEDKTKPSLRSVINNLQSCLDEMLPDQLRNESATVFQQHLTTQRPVRAACNGA</sequence>
<dbReference type="OrthoDB" id="108408at2759"/>
<evidence type="ECO:0000313" key="2">
    <source>
        <dbReference type="Proteomes" id="UP000030762"/>
    </source>
</evidence>
<dbReference type="InParanoid" id="T0PZK4"/>
<dbReference type="Proteomes" id="UP000030762">
    <property type="component" value="Unassembled WGS sequence"/>
</dbReference>
<dbReference type="AlphaFoldDB" id="T0PZK4"/>
<dbReference type="EMBL" id="JH767229">
    <property type="protein sequence ID" value="EQC26515.1"/>
    <property type="molecule type" value="Genomic_DNA"/>
</dbReference>
<keyword evidence="2" id="KW-1185">Reference proteome</keyword>
<proteinExistence type="predicted"/>
<organism evidence="1 2">
    <name type="scientific">Saprolegnia diclina (strain VS20)</name>
    <dbReference type="NCBI Taxonomy" id="1156394"/>
    <lineage>
        <taxon>Eukaryota</taxon>
        <taxon>Sar</taxon>
        <taxon>Stramenopiles</taxon>
        <taxon>Oomycota</taxon>
        <taxon>Saprolegniomycetes</taxon>
        <taxon>Saprolegniales</taxon>
        <taxon>Saprolegniaceae</taxon>
        <taxon>Saprolegnia</taxon>
    </lineage>
</organism>